<dbReference type="InterPro" id="IPR056884">
    <property type="entry name" value="NPHP3-like_N"/>
</dbReference>
<gene>
    <name evidence="5" type="ORF">SLS63_001566</name>
</gene>
<dbReference type="Pfam" id="PF24883">
    <property type="entry name" value="NPHP3_N"/>
    <property type="match status" value="1"/>
</dbReference>
<sequence length="759" mass="86647">MAYPDILIREQSVVKAHEKTFQWIFEEEEQQDLPWESFCQWLETPDKQLYWITGKAGSGKSTLMRYITQPPASDNSSNQPEGQENQPRCSPFLRRWAGSQPLLIASFYFWAVGSPMQSSKEGMLRTLLHELLKEAEPEMIDTIAPESWEALCLFDEDTRPYSEDLLQKMLDRALQRLSKDNEICYKICIFIDGLDEFKGEHSDLIGFLRDTVCAFPIKLCVSSRPWQVFEDAFQDKPSLKLEDLNLADITAYIHSHLHPDPAFALLRTLEPSFADNLIDNIAAKADGVFLWVNLVVASLQKGIKAGDRVSDLQRRLDQLPQDLEGLFGRILDDLDPEYFDHAVQYFQLMEASLQVAPPNVMVFAFADEEDESFGVDFPVGTMDKRIYETTRDVLKKRLNSRCMGLLEIAEQSAESKGVFVDASRSSVKYLHRTVRDYIARVDVQEKLSIRANRALHQTFDPHLRLCSAQLAFCKCSDVLIAPDAGHTPAFPDMSDDIVKSTFRSLSACLRHAAEVQDAGLPHMIRLLDTLERVCSQFFANYRCCNQHFVLVSPGRYRLARGLKRFERAYEKREYAFTSLVIQHHVVEYMRAKARHRPHRVALLSTNVKMKIKLIFQKTILGREKGKYSDSNEGATLQLDGQLHDAVVTTLPCPATVQLLLERGADPQYTHKGRALKEPGSYWELALAAYIIVYRENPSQEYAWEQVVRQMVRHGAPVRRSVVHKAFRIAQGVRSGGGEDWSEALCDAVETNLKLMQREV</sequence>
<organism evidence="5 6">
    <name type="scientific">Diaporthe eres</name>
    <name type="common">Phomopsis oblonga</name>
    <dbReference type="NCBI Taxonomy" id="83184"/>
    <lineage>
        <taxon>Eukaryota</taxon>
        <taxon>Fungi</taxon>
        <taxon>Dikarya</taxon>
        <taxon>Ascomycota</taxon>
        <taxon>Pezizomycotina</taxon>
        <taxon>Sordariomycetes</taxon>
        <taxon>Sordariomycetidae</taxon>
        <taxon>Diaporthales</taxon>
        <taxon>Diaporthaceae</taxon>
        <taxon>Diaporthe</taxon>
        <taxon>Diaporthe eres species complex</taxon>
    </lineage>
</organism>
<feature type="domain" description="DUF7791" evidence="4">
    <location>
        <begin position="334"/>
        <end position="474"/>
    </location>
</feature>
<keyword evidence="1" id="KW-0677">Repeat</keyword>
<evidence type="ECO:0000259" key="3">
    <source>
        <dbReference type="Pfam" id="PF24883"/>
    </source>
</evidence>
<dbReference type="Proteomes" id="UP001430848">
    <property type="component" value="Unassembled WGS sequence"/>
</dbReference>
<dbReference type="Gene3D" id="3.40.50.300">
    <property type="entry name" value="P-loop containing nucleotide triphosphate hydrolases"/>
    <property type="match status" value="1"/>
</dbReference>
<evidence type="ECO:0000313" key="6">
    <source>
        <dbReference type="Proteomes" id="UP001430848"/>
    </source>
</evidence>
<dbReference type="Pfam" id="PF25053">
    <property type="entry name" value="DUF7791"/>
    <property type="match status" value="1"/>
</dbReference>
<comment type="caution">
    <text evidence="5">The sequence shown here is derived from an EMBL/GenBank/DDBJ whole genome shotgun (WGS) entry which is preliminary data.</text>
</comment>
<evidence type="ECO:0000313" key="5">
    <source>
        <dbReference type="EMBL" id="KAK7740363.1"/>
    </source>
</evidence>
<name>A0ABR1PMQ3_DIAER</name>
<dbReference type="PANTHER" id="PTHR10039">
    <property type="entry name" value="AMELOGENIN"/>
    <property type="match status" value="1"/>
</dbReference>
<dbReference type="SUPFAM" id="SSF52540">
    <property type="entry name" value="P-loop containing nucleoside triphosphate hydrolases"/>
    <property type="match status" value="1"/>
</dbReference>
<dbReference type="EMBL" id="JAKNSF020000003">
    <property type="protein sequence ID" value="KAK7740363.1"/>
    <property type="molecule type" value="Genomic_DNA"/>
</dbReference>
<evidence type="ECO:0008006" key="7">
    <source>
        <dbReference type="Google" id="ProtNLM"/>
    </source>
</evidence>
<reference evidence="5 6" key="1">
    <citation type="submission" date="2024-02" db="EMBL/GenBank/DDBJ databases">
        <title>De novo assembly and annotation of 12 fungi associated with fruit tree decline syndrome in Ontario, Canada.</title>
        <authorList>
            <person name="Sulman M."/>
            <person name="Ellouze W."/>
            <person name="Ilyukhin E."/>
        </authorList>
    </citation>
    <scope>NUCLEOTIDE SEQUENCE [LARGE SCALE GENOMIC DNA]</scope>
    <source>
        <strain evidence="5 6">M169</strain>
    </source>
</reference>
<dbReference type="InterPro" id="IPR056693">
    <property type="entry name" value="DUF7791"/>
</dbReference>
<feature type="compositionally biased region" description="Polar residues" evidence="2">
    <location>
        <begin position="70"/>
        <end position="88"/>
    </location>
</feature>
<keyword evidence="6" id="KW-1185">Reference proteome</keyword>
<feature type="domain" description="Nephrocystin 3-like N-terminal" evidence="3">
    <location>
        <begin position="20"/>
        <end position="224"/>
    </location>
</feature>
<proteinExistence type="predicted"/>
<protein>
    <recommendedName>
        <fullName evidence="7">NACHT domain-containing protein</fullName>
    </recommendedName>
</protein>
<feature type="region of interest" description="Disordered" evidence="2">
    <location>
        <begin position="67"/>
        <end position="89"/>
    </location>
</feature>
<dbReference type="PANTHER" id="PTHR10039:SF5">
    <property type="entry name" value="NACHT DOMAIN-CONTAINING PROTEIN"/>
    <property type="match status" value="1"/>
</dbReference>
<evidence type="ECO:0000259" key="4">
    <source>
        <dbReference type="Pfam" id="PF25053"/>
    </source>
</evidence>
<evidence type="ECO:0000256" key="1">
    <source>
        <dbReference type="ARBA" id="ARBA00022737"/>
    </source>
</evidence>
<dbReference type="InterPro" id="IPR027417">
    <property type="entry name" value="P-loop_NTPase"/>
</dbReference>
<evidence type="ECO:0000256" key="2">
    <source>
        <dbReference type="SAM" id="MobiDB-lite"/>
    </source>
</evidence>
<accession>A0ABR1PMQ3</accession>